<reference evidence="6" key="2">
    <citation type="journal article" date="2023" name="IMA Fungus">
        <title>Comparative genomic study of the Penicillium genus elucidates a diverse pangenome and 15 lateral gene transfer events.</title>
        <authorList>
            <person name="Petersen C."/>
            <person name="Sorensen T."/>
            <person name="Nielsen M.R."/>
            <person name="Sondergaard T.E."/>
            <person name="Sorensen J.L."/>
            <person name="Fitzpatrick D.A."/>
            <person name="Frisvad J.C."/>
            <person name="Nielsen K.L."/>
        </authorList>
    </citation>
    <scope>NUCLEOTIDE SEQUENCE</scope>
    <source>
        <strain evidence="6">IBT 21917</strain>
    </source>
</reference>
<proteinExistence type="predicted"/>
<organism evidence="6 7">
    <name type="scientific">Penicillium capsulatum</name>
    <dbReference type="NCBI Taxonomy" id="69766"/>
    <lineage>
        <taxon>Eukaryota</taxon>
        <taxon>Fungi</taxon>
        <taxon>Dikarya</taxon>
        <taxon>Ascomycota</taxon>
        <taxon>Pezizomycotina</taxon>
        <taxon>Eurotiomycetes</taxon>
        <taxon>Eurotiomycetidae</taxon>
        <taxon>Eurotiales</taxon>
        <taxon>Aspergillaceae</taxon>
        <taxon>Penicillium</taxon>
    </lineage>
</organism>
<dbReference type="InterPro" id="IPR036864">
    <property type="entry name" value="Zn2-C6_fun-type_DNA-bd_sf"/>
</dbReference>
<protein>
    <recommendedName>
        <fullName evidence="5">Zn(2)-C6 fungal-type domain-containing protein</fullName>
    </recommendedName>
</protein>
<dbReference type="SUPFAM" id="SSF57701">
    <property type="entry name" value="Zn2/Cys6 DNA-binding domain"/>
    <property type="match status" value="1"/>
</dbReference>
<evidence type="ECO:0000256" key="2">
    <source>
        <dbReference type="ARBA" id="ARBA00023125"/>
    </source>
</evidence>
<dbReference type="SMART" id="SM00066">
    <property type="entry name" value="GAL4"/>
    <property type="match status" value="1"/>
</dbReference>
<dbReference type="GO" id="GO:0000981">
    <property type="term" value="F:DNA-binding transcription factor activity, RNA polymerase II-specific"/>
    <property type="evidence" value="ECO:0007669"/>
    <property type="project" value="InterPro"/>
</dbReference>
<reference evidence="6" key="1">
    <citation type="submission" date="2022-11" db="EMBL/GenBank/DDBJ databases">
        <authorList>
            <person name="Petersen C."/>
        </authorList>
    </citation>
    <scope>NUCLEOTIDE SEQUENCE</scope>
    <source>
        <strain evidence="6">IBT 21917</strain>
    </source>
</reference>
<evidence type="ECO:0000259" key="5">
    <source>
        <dbReference type="PROSITE" id="PS50048"/>
    </source>
</evidence>
<gene>
    <name evidence="6" type="ORF">N7492_005739</name>
</gene>
<accession>A0A9W9ICZ6</accession>
<dbReference type="Proteomes" id="UP001146351">
    <property type="component" value="Unassembled WGS sequence"/>
</dbReference>
<dbReference type="AlphaFoldDB" id="A0A9W9ICZ6"/>
<dbReference type="GO" id="GO:0003677">
    <property type="term" value="F:DNA binding"/>
    <property type="evidence" value="ECO:0007669"/>
    <property type="project" value="UniProtKB-KW"/>
</dbReference>
<dbReference type="PROSITE" id="PS50048">
    <property type="entry name" value="ZN2_CY6_FUNGAL_2"/>
    <property type="match status" value="1"/>
</dbReference>
<evidence type="ECO:0000313" key="7">
    <source>
        <dbReference type="Proteomes" id="UP001146351"/>
    </source>
</evidence>
<evidence type="ECO:0000256" key="4">
    <source>
        <dbReference type="ARBA" id="ARBA00023242"/>
    </source>
</evidence>
<dbReference type="PROSITE" id="PS00463">
    <property type="entry name" value="ZN2_CY6_FUNGAL_1"/>
    <property type="match status" value="1"/>
</dbReference>
<feature type="domain" description="Zn(2)-C6 fungal-type" evidence="5">
    <location>
        <begin position="9"/>
        <end position="37"/>
    </location>
</feature>
<dbReference type="GO" id="GO:0008270">
    <property type="term" value="F:zinc ion binding"/>
    <property type="evidence" value="ECO:0007669"/>
    <property type="project" value="InterPro"/>
</dbReference>
<dbReference type="CDD" id="cd00067">
    <property type="entry name" value="GAL4"/>
    <property type="match status" value="1"/>
</dbReference>
<evidence type="ECO:0000256" key="1">
    <source>
        <dbReference type="ARBA" id="ARBA00023015"/>
    </source>
</evidence>
<dbReference type="PANTHER" id="PTHR38111:SF11">
    <property type="entry name" value="TRANSCRIPTION FACTOR DOMAIN-CONTAINING PROTEIN-RELATED"/>
    <property type="match status" value="1"/>
</dbReference>
<dbReference type="Pfam" id="PF00172">
    <property type="entry name" value="Zn_clus"/>
    <property type="match status" value="1"/>
</dbReference>
<dbReference type="OrthoDB" id="4314040at2759"/>
<evidence type="ECO:0000256" key="3">
    <source>
        <dbReference type="ARBA" id="ARBA00023163"/>
    </source>
</evidence>
<comment type="caution">
    <text evidence="6">The sequence shown here is derived from an EMBL/GenBank/DDBJ whole genome shotgun (WGS) entry which is preliminary data.</text>
</comment>
<dbReference type="InterPro" id="IPR001138">
    <property type="entry name" value="Zn2Cys6_DnaBD"/>
</dbReference>
<keyword evidence="7" id="KW-1185">Reference proteome</keyword>
<keyword evidence="2" id="KW-0238">DNA-binding</keyword>
<dbReference type="Gene3D" id="4.10.240.10">
    <property type="entry name" value="Zn(2)-C6 fungal-type DNA-binding domain"/>
    <property type="match status" value="1"/>
</dbReference>
<name>A0A9W9ICZ6_9EURO</name>
<dbReference type="PANTHER" id="PTHR38111">
    <property type="entry name" value="ZN(2)-C6 FUNGAL-TYPE DOMAIN-CONTAINING PROTEIN-RELATED"/>
    <property type="match status" value="1"/>
</dbReference>
<evidence type="ECO:0000313" key="6">
    <source>
        <dbReference type="EMBL" id="KAJ5173146.1"/>
    </source>
</evidence>
<keyword evidence="3" id="KW-0804">Transcription</keyword>
<dbReference type="EMBL" id="JAPQKO010000003">
    <property type="protein sequence ID" value="KAJ5173146.1"/>
    <property type="molecule type" value="Genomic_DNA"/>
</dbReference>
<keyword evidence="1" id="KW-0805">Transcription regulation</keyword>
<keyword evidence="4" id="KW-0539">Nucleus</keyword>
<dbReference type="InterPro" id="IPR053178">
    <property type="entry name" value="Osmoadaptation_assoc"/>
</dbReference>
<sequence>MPGVPTGRACDGCRKQKKKCDEKQPSCSRCARLKIPCIGSGQLRFKFQADKRSAKPTKADQIVARVDQRQPPRQHHFIVSLPPGSPTGLPGNALTQLASAFTHSIKRSTDLRFNLWWSFGSFLEDVPRRLGTNEALDRAVDTVTTAHANFCVGRVGSVDALAKYVQALRTLRVYLKDPVHAQSTNTLCAVMILLVCQMFMGPTSRCWSGHAEGAAQILRVRQQFRPQDPFEQKLFLSLRGVVLFEGLFNDRIKLSPQEWDDLVRNDFDGSTPDGRILLNLSRAPGLMHRGRETLSTGVDQTGVRDEVWSVYQTCKMNLSAIKLRLDENKDPTLEITGLSPTQKSFVRQAAYSNYQRMYGIGLVITLFFNCMLGALGAHDEMTVFDGTYLAEEVLALAEASRAYRPIGAGYLLVALTVAWAAVPDPDLRDRIMVVLKDYHGDFKIRDSGCMIQELEGITEHLRLGTPFRISGEKMAAEAQELELDKIGGLSPM</sequence>